<dbReference type="RefSeq" id="WP_107299746.1">
    <property type="nucleotide sequence ID" value="NZ_PYMB01000011.1"/>
</dbReference>
<evidence type="ECO:0000313" key="2">
    <source>
        <dbReference type="Proteomes" id="UP000241346"/>
    </source>
</evidence>
<comment type="caution">
    <text evidence="1">The sequence shown here is derived from an EMBL/GenBank/DDBJ whole genome shotgun (WGS) entry which is preliminary data.</text>
</comment>
<sequence length="303" mass="35799">MKHFFIKKMILGPTVALKIEEQEFDKIKHSREVLLSAKAIEEKYDLLVSNFFDLEKEILSQVAQQMIFEQDSYQHFYEIESVLNRRVVNLLTSTKLYYDQLEKHVRTCMKNEKEFGKEAKGYFSYEYDTYFEYRFMEALRNHVQHYGLAVHSLSLPSKWIGDGEKKEMINQLKIFSTKEQLSQNKDFKKVVFREMPEKVELIKAIRIYVGCFSHVHKRVRDLIERNVSLSRATIEDVIHRYKETNAGDAVGIYAYMVEVDDPTSTPTEKIPLLLDWDDVRLNLSKKNRFFPKISRSYVSGSCL</sequence>
<organism evidence="1 2">
    <name type="scientific">Photobacterium rosenbergii</name>
    <dbReference type="NCBI Taxonomy" id="294936"/>
    <lineage>
        <taxon>Bacteria</taxon>
        <taxon>Pseudomonadati</taxon>
        <taxon>Pseudomonadota</taxon>
        <taxon>Gammaproteobacteria</taxon>
        <taxon>Vibrionales</taxon>
        <taxon>Vibrionaceae</taxon>
        <taxon>Photobacterium</taxon>
    </lineage>
</organism>
<reference evidence="1 2" key="1">
    <citation type="submission" date="2018-03" db="EMBL/GenBank/DDBJ databases">
        <title>Whole genome sequencing of Histamine producing bacteria.</title>
        <authorList>
            <person name="Butler K."/>
        </authorList>
    </citation>
    <scope>NUCLEOTIDE SEQUENCE [LARGE SCALE GENOMIC DNA]</scope>
    <source>
        <strain evidence="1 2">DSM 19138</strain>
    </source>
</reference>
<protein>
    <submittedName>
        <fullName evidence="1">Uncharacterized protein</fullName>
    </submittedName>
</protein>
<dbReference type="OrthoDB" id="1374948at2"/>
<dbReference type="Proteomes" id="UP000241346">
    <property type="component" value="Unassembled WGS sequence"/>
</dbReference>
<dbReference type="AlphaFoldDB" id="A0A2T3N9X3"/>
<dbReference type="EMBL" id="PYMB01000011">
    <property type="protein sequence ID" value="PSW10332.1"/>
    <property type="molecule type" value="Genomic_DNA"/>
</dbReference>
<proteinExistence type="predicted"/>
<evidence type="ECO:0000313" key="1">
    <source>
        <dbReference type="EMBL" id="PSW10332.1"/>
    </source>
</evidence>
<gene>
    <name evidence="1" type="ORF">C9J01_19180</name>
</gene>
<name>A0A2T3N9X3_9GAMM</name>
<accession>A0A2T3N9X3</accession>